<proteinExistence type="predicted"/>
<dbReference type="GO" id="GO:0046872">
    <property type="term" value="F:metal ion binding"/>
    <property type="evidence" value="ECO:0007669"/>
    <property type="project" value="UniProtKB-KW"/>
</dbReference>
<evidence type="ECO:0000259" key="5">
    <source>
        <dbReference type="PROSITE" id="PS50023"/>
    </source>
</evidence>
<keyword evidence="1 4" id="KW-0479">Metal-binding</keyword>
<dbReference type="InterPro" id="IPR001781">
    <property type="entry name" value="Znf_LIM"/>
</dbReference>
<dbReference type="STRING" id="37653.A0A0L8GMA8"/>
<keyword evidence="2 4" id="KW-0862">Zinc</keyword>
<accession>A0A0L8GMA8</accession>
<reference evidence="6" key="1">
    <citation type="submission" date="2015-07" db="EMBL/GenBank/DDBJ databases">
        <title>MeaNS - Measles Nucleotide Surveillance Program.</title>
        <authorList>
            <person name="Tran T."/>
            <person name="Druce J."/>
        </authorList>
    </citation>
    <scope>NUCLEOTIDE SEQUENCE</scope>
    <source>
        <strain evidence="6">UCB-OBI-ISO-001</strain>
        <tissue evidence="6">Gonad</tissue>
    </source>
</reference>
<dbReference type="PROSITE" id="PS50023">
    <property type="entry name" value="LIM_DOMAIN_2"/>
    <property type="match status" value="1"/>
</dbReference>
<dbReference type="SMART" id="SM00132">
    <property type="entry name" value="LIM"/>
    <property type="match status" value="1"/>
</dbReference>
<organism evidence="6">
    <name type="scientific">Octopus bimaculoides</name>
    <name type="common">California two-spotted octopus</name>
    <dbReference type="NCBI Taxonomy" id="37653"/>
    <lineage>
        <taxon>Eukaryota</taxon>
        <taxon>Metazoa</taxon>
        <taxon>Spiralia</taxon>
        <taxon>Lophotrochozoa</taxon>
        <taxon>Mollusca</taxon>
        <taxon>Cephalopoda</taxon>
        <taxon>Coleoidea</taxon>
        <taxon>Octopodiformes</taxon>
        <taxon>Octopoda</taxon>
        <taxon>Incirrata</taxon>
        <taxon>Octopodidae</taxon>
        <taxon>Octopus</taxon>
    </lineage>
</organism>
<feature type="domain" description="LIM zinc-binding" evidence="5">
    <location>
        <begin position="42"/>
        <end position="104"/>
    </location>
</feature>
<protein>
    <recommendedName>
        <fullName evidence="5">LIM zinc-binding domain-containing protein</fullName>
    </recommendedName>
</protein>
<sequence length="130" mass="14907">MCAALVDRHFHHDDRSASRMGIDICSNKRDTVCHRSGSLQIDPCFRCLKRVYPLERIDVGVLFHRGCFRCRVCNLQLTLRTYHWDQYNEPDIYCVSHVPKLVGTIDSESMGIKSAVNAPRGKNNINEQVS</sequence>
<dbReference type="PANTHER" id="PTHR24206">
    <property type="entry name" value="OS06G0237300 PROTEIN"/>
    <property type="match status" value="1"/>
</dbReference>
<evidence type="ECO:0000256" key="1">
    <source>
        <dbReference type="ARBA" id="ARBA00022723"/>
    </source>
</evidence>
<dbReference type="AlphaFoldDB" id="A0A0L8GMA8"/>
<dbReference type="PROSITE" id="PS00478">
    <property type="entry name" value="LIM_DOMAIN_1"/>
    <property type="match status" value="1"/>
</dbReference>
<dbReference type="OrthoDB" id="6129702at2759"/>
<evidence type="ECO:0000256" key="2">
    <source>
        <dbReference type="ARBA" id="ARBA00022833"/>
    </source>
</evidence>
<dbReference type="Gene3D" id="2.10.110.10">
    <property type="entry name" value="Cysteine Rich Protein"/>
    <property type="match status" value="1"/>
</dbReference>
<name>A0A0L8GMA8_OCTBM</name>
<evidence type="ECO:0000313" key="6">
    <source>
        <dbReference type="EMBL" id="KOF77725.1"/>
    </source>
</evidence>
<evidence type="ECO:0000256" key="3">
    <source>
        <dbReference type="ARBA" id="ARBA00023038"/>
    </source>
</evidence>
<dbReference type="Pfam" id="PF00412">
    <property type="entry name" value="LIM"/>
    <property type="match status" value="1"/>
</dbReference>
<evidence type="ECO:0000256" key="4">
    <source>
        <dbReference type="PROSITE-ProRule" id="PRU00125"/>
    </source>
</evidence>
<gene>
    <name evidence="6" type="ORF">OCBIM_22031746mg</name>
</gene>
<keyword evidence="3 4" id="KW-0440">LIM domain</keyword>
<dbReference type="EMBL" id="KQ421337">
    <property type="protein sequence ID" value="KOF77725.1"/>
    <property type="molecule type" value="Genomic_DNA"/>
</dbReference>